<evidence type="ECO:0000256" key="1">
    <source>
        <dbReference type="ARBA" id="ARBA00022679"/>
    </source>
</evidence>
<dbReference type="Gene3D" id="3.40.50.300">
    <property type="entry name" value="P-loop containing nucleotide triphosphate hydrolases"/>
    <property type="match status" value="1"/>
</dbReference>
<evidence type="ECO:0000313" key="3">
    <source>
        <dbReference type="EMBL" id="GAA1587533.1"/>
    </source>
</evidence>
<dbReference type="SUPFAM" id="SSF52540">
    <property type="entry name" value="P-loop containing nucleoside triphosphate hydrolases"/>
    <property type="match status" value="1"/>
</dbReference>
<organism evidence="3 4">
    <name type="scientific">Kribbella hippodromi</name>
    <dbReference type="NCBI Taxonomy" id="434347"/>
    <lineage>
        <taxon>Bacteria</taxon>
        <taxon>Bacillati</taxon>
        <taxon>Actinomycetota</taxon>
        <taxon>Actinomycetes</taxon>
        <taxon>Propionibacteriales</taxon>
        <taxon>Kribbellaceae</taxon>
        <taxon>Kribbella</taxon>
    </lineage>
</organism>
<keyword evidence="4" id="KW-1185">Reference proteome</keyword>
<sequence>MPQAILLTGGSGAGKTTTAQAVAGLLTNAGHTTGLLDLDAVAQFGPQPPVSRGAAPAPEAVAADAAVGASVEGSGLRFSDQLRIDNLAAVWRTYRAAGAEYLIASGPVTSAELRARYTAALPDCTVQVVRLVTDPELIANRTSATRGPDWDLAAALADAESHAPIEDFLVTNNRPVADTAAEILTLTGWPTG</sequence>
<accession>A0ABN2DV67</accession>
<evidence type="ECO:0000313" key="4">
    <source>
        <dbReference type="Proteomes" id="UP001501705"/>
    </source>
</evidence>
<gene>
    <name evidence="3" type="ORF">GCM10009804_49560</name>
</gene>
<name>A0ABN2DV67_9ACTN</name>
<dbReference type="RefSeq" id="WP_344236781.1">
    <property type="nucleotide sequence ID" value="NZ_BAAAPH010000017.1"/>
</dbReference>
<dbReference type="EMBL" id="BAAAPH010000017">
    <property type="protein sequence ID" value="GAA1587533.1"/>
    <property type="molecule type" value="Genomic_DNA"/>
</dbReference>
<reference evidence="3 4" key="1">
    <citation type="journal article" date="2019" name="Int. J. Syst. Evol. Microbiol.">
        <title>The Global Catalogue of Microorganisms (GCM) 10K type strain sequencing project: providing services to taxonomists for standard genome sequencing and annotation.</title>
        <authorList>
            <consortium name="The Broad Institute Genomics Platform"/>
            <consortium name="The Broad Institute Genome Sequencing Center for Infectious Disease"/>
            <person name="Wu L."/>
            <person name="Ma J."/>
        </authorList>
    </citation>
    <scope>NUCLEOTIDE SEQUENCE [LARGE SCALE GENOMIC DNA]</scope>
    <source>
        <strain evidence="3 4">JCM 15572</strain>
    </source>
</reference>
<evidence type="ECO:0000259" key="2">
    <source>
        <dbReference type="Pfam" id="PF01583"/>
    </source>
</evidence>
<dbReference type="InterPro" id="IPR027417">
    <property type="entry name" value="P-loop_NTPase"/>
</dbReference>
<dbReference type="Proteomes" id="UP001501705">
    <property type="component" value="Unassembled WGS sequence"/>
</dbReference>
<dbReference type="InterPro" id="IPR059117">
    <property type="entry name" value="APS_kinase_dom"/>
</dbReference>
<keyword evidence="1" id="KW-0808">Transferase</keyword>
<feature type="domain" description="APS kinase" evidence="2">
    <location>
        <begin position="3"/>
        <end position="41"/>
    </location>
</feature>
<comment type="caution">
    <text evidence="3">The sequence shown here is derived from an EMBL/GenBank/DDBJ whole genome shotgun (WGS) entry which is preliminary data.</text>
</comment>
<proteinExistence type="predicted"/>
<protein>
    <recommendedName>
        <fullName evidence="2">APS kinase domain-containing protein</fullName>
    </recommendedName>
</protein>
<dbReference type="Pfam" id="PF01583">
    <property type="entry name" value="APS_kinase"/>
    <property type="match status" value="1"/>
</dbReference>